<dbReference type="GO" id="GO:0031390">
    <property type="term" value="C:Ctf18 RFC-like complex"/>
    <property type="evidence" value="ECO:0007669"/>
    <property type="project" value="InterPro"/>
</dbReference>
<dbReference type="PANTHER" id="PTHR28605:SF1">
    <property type="entry name" value="CHROMOSOME TRANSMISSION FIDELITY FACTOR 8"/>
    <property type="match status" value="1"/>
</dbReference>
<dbReference type="InterPro" id="IPR018607">
    <property type="entry name" value="Ctf8"/>
</dbReference>
<gene>
    <name evidence="8" type="ORF">AB1Y20_017780</name>
</gene>
<keyword evidence="9" id="KW-1185">Reference proteome</keyword>
<evidence type="ECO:0000256" key="1">
    <source>
        <dbReference type="ARBA" id="ARBA00004123"/>
    </source>
</evidence>
<dbReference type="AlphaFoldDB" id="A0AB34JL76"/>
<evidence type="ECO:0000256" key="4">
    <source>
        <dbReference type="ARBA" id="ARBA00023242"/>
    </source>
</evidence>
<evidence type="ECO:0000256" key="5">
    <source>
        <dbReference type="ARBA" id="ARBA00023306"/>
    </source>
</evidence>
<evidence type="ECO:0000313" key="8">
    <source>
        <dbReference type="EMBL" id="KAL1522810.1"/>
    </source>
</evidence>
<name>A0AB34JL76_PRYPA</name>
<proteinExistence type="inferred from homology"/>
<comment type="caution">
    <text evidence="8">The sequence shown here is derived from an EMBL/GenBank/DDBJ whole genome shotgun (WGS) entry which is preliminary data.</text>
</comment>
<dbReference type="EMBL" id="JBGBPQ010000006">
    <property type="protein sequence ID" value="KAL1522810.1"/>
    <property type="molecule type" value="Genomic_DNA"/>
</dbReference>
<evidence type="ECO:0000313" key="9">
    <source>
        <dbReference type="Proteomes" id="UP001515480"/>
    </source>
</evidence>
<dbReference type="Pfam" id="PF09696">
    <property type="entry name" value="Ctf8"/>
    <property type="match status" value="1"/>
</dbReference>
<dbReference type="GO" id="GO:0006260">
    <property type="term" value="P:DNA replication"/>
    <property type="evidence" value="ECO:0007669"/>
    <property type="project" value="UniProtKB-KW"/>
</dbReference>
<dbReference type="Proteomes" id="UP001515480">
    <property type="component" value="Unassembled WGS sequence"/>
</dbReference>
<evidence type="ECO:0000256" key="3">
    <source>
        <dbReference type="ARBA" id="ARBA00023125"/>
    </source>
</evidence>
<comment type="similarity">
    <text evidence="6">Belongs to the CTF8 family.</text>
</comment>
<keyword evidence="3" id="KW-0238">DNA-binding</keyword>
<evidence type="ECO:0000256" key="7">
    <source>
        <dbReference type="SAM" id="MobiDB-lite"/>
    </source>
</evidence>
<evidence type="ECO:0000256" key="6">
    <source>
        <dbReference type="ARBA" id="ARBA00038447"/>
    </source>
</evidence>
<evidence type="ECO:0000256" key="2">
    <source>
        <dbReference type="ARBA" id="ARBA00022705"/>
    </source>
</evidence>
<comment type="subcellular location">
    <subcellularLocation>
        <location evidence="1">Nucleus</location>
    </subcellularLocation>
</comment>
<sequence>MAARQSILLRAPQGEVGWTIIELQGSICCRGGSLDSVSWGSFHAEKDEPPKLVIGKQCMAGRWVKLKRPLAVMLQQAGEGTRHEYHVTGVVRHKLVFADRPDPVVTAPAPMAGPSKRARLPPESVSAEAEGISMPPECELEVARRSDSQPEEVKL</sequence>
<organism evidence="8 9">
    <name type="scientific">Prymnesium parvum</name>
    <name type="common">Toxic golden alga</name>
    <dbReference type="NCBI Taxonomy" id="97485"/>
    <lineage>
        <taxon>Eukaryota</taxon>
        <taxon>Haptista</taxon>
        <taxon>Haptophyta</taxon>
        <taxon>Prymnesiophyceae</taxon>
        <taxon>Prymnesiales</taxon>
        <taxon>Prymnesiaceae</taxon>
        <taxon>Prymnesium</taxon>
    </lineage>
</organism>
<keyword evidence="5" id="KW-0131">Cell cycle</keyword>
<dbReference type="GO" id="GO:0007064">
    <property type="term" value="P:mitotic sister chromatid cohesion"/>
    <property type="evidence" value="ECO:0007669"/>
    <property type="project" value="InterPro"/>
</dbReference>
<reference evidence="8 9" key="1">
    <citation type="journal article" date="2024" name="Science">
        <title>Giant polyketide synthase enzymes in the biosynthesis of giant marine polyether toxins.</title>
        <authorList>
            <person name="Fallon T.R."/>
            <person name="Shende V.V."/>
            <person name="Wierzbicki I.H."/>
            <person name="Pendleton A.L."/>
            <person name="Watervoot N.F."/>
            <person name="Auber R.P."/>
            <person name="Gonzalez D.J."/>
            <person name="Wisecaver J.H."/>
            <person name="Moore B.S."/>
        </authorList>
    </citation>
    <scope>NUCLEOTIDE SEQUENCE [LARGE SCALE GENOMIC DNA]</scope>
    <source>
        <strain evidence="8 9">12B1</strain>
    </source>
</reference>
<protein>
    <submittedName>
        <fullName evidence="8">Uncharacterized protein</fullName>
    </submittedName>
</protein>
<accession>A0AB34JL76</accession>
<feature type="region of interest" description="Disordered" evidence="7">
    <location>
        <begin position="106"/>
        <end position="155"/>
    </location>
</feature>
<keyword evidence="2" id="KW-0235">DNA replication</keyword>
<dbReference type="PANTHER" id="PTHR28605">
    <property type="entry name" value="CTF8, CHROMOSOME TRANSMISSION FIDELITY FACTOR 8 HOMOLOG (S. CEREVISIAE)"/>
    <property type="match status" value="1"/>
</dbReference>
<feature type="compositionally biased region" description="Basic and acidic residues" evidence="7">
    <location>
        <begin position="141"/>
        <end position="155"/>
    </location>
</feature>
<keyword evidence="4" id="KW-0539">Nucleus</keyword>
<dbReference type="GO" id="GO:0003677">
    <property type="term" value="F:DNA binding"/>
    <property type="evidence" value="ECO:0007669"/>
    <property type="project" value="UniProtKB-KW"/>
</dbReference>